<dbReference type="AlphaFoldDB" id="A0A225V6J7"/>
<dbReference type="STRING" id="4795.A0A225V6J7"/>
<proteinExistence type="predicted"/>
<sequence>MTAPPCTKEDLRSLIRYAYSIARVHADYQDAALACLMWHCFGRSPDLGYIQAHVGVRGRRFLLRLLRVKAGEEQGLTLIPDKADFLTCPLHALAVALATQIGPTAALLN</sequence>
<dbReference type="EMBL" id="NBNE01007229">
    <property type="protein sequence ID" value="OWZ00922.1"/>
    <property type="molecule type" value="Genomic_DNA"/>
</dbReference>
<keyword evidence="2" id="KW-1185">Reference proteome</keyword>
<protein>
    <submittedName>
        <fullName evidence="1">Uncharacterized protein</fullName>
    </submittedName>
</protein>
<gene>
    <name evidence="1" type="ORF">PHMEG_00027785</name>
</gene>
<name>A0A225V6J7_9STRA</name>
<dbReference type="Proteomes" id="UP000198211">
    <property type="component" value="Unassembled WGS sequence"/>
</dbReference>
<comment type="caution">
    <text evidence="1">The sequence shown here is derived from an EMBL/GenBank/DDBJ whole genome shotgun (WGS) entry which is preliminary data.</text>
</comment>
<organism evidence="1 2">
    <name type="scientific">Phytophthora megakarya</name>
    <dbReference type="NCBI Taxonomy" id="4795"/>
    <lineage>
        <taxon>Eukaryota</taxon>
        <taxon>Sar</taxon>
        <taxon>Stramenopiles</taxon>
        <taxon>Oomycota</taxon>
        <taxon>Peronosporomycetes</taxon>
        <taxon>Peronosporales</taxon>
        <taxon>Peronosporaceae</taxon>
        <taxon>Phytophthora</taxon>
    </lineage>
</organism>
<evidence type="ECO:0000313" key="2">
    <source>
        <dbReference type="Proteomes" id="UP000198211"/>
    </source>
</evidence>
<dbReference type="OrthoDB" id="127316at2759"/>
<evidence type="ECO:0000313" key="1">
    <source>
        <dbReference type="EMBL" id="OWZ00922.1"/>
    </source>
</evidence>
<accession>A0A225V6J7</accession>
<reference evidence="2" key="1">
    <citation type="submission" date="2017-03" db="EMBL/GenBank/DDBJ databases">
        <title>Phytopthora megakarya and P. palmivora, two closely related causual agents of cacao black pod achieved similar genome size and gene model numbers by different mechanisms.</title>
        <authorList>
            <person name="Ali S."/>
            <person name="Shao J."/>
            <person name="Larry D.J."/>
            <person name="Kronmiller B."/>
            <person name="Shen D."/>
            <person name="Strem M.D."/>
            <person name="Melnick R.L."/>
            <person name="Guiltinan M.J."/>
            <person name="Tyler B.M."/>
            <person name="Meinhardt L.W."/>
            <person name="Bailey B.A."/>
        </authorList>
    </citation>
    <scope>NUCLEOTIDE SEQUENCE [LARGE SCALE GENOMIC DNA]</scope>
    <source>
        <strain evidence="2">zdho120</strain>
    </source>
</reference>